<reference evidence="1" key="2">
    <citation type="journal article" date="2023" name="BMC Genomics">
        <title>Pest status, molecular evolution, and epigenetic factors derived from the genome assembly of Frankliniella fusca, a thysanopteran phytovirus vector.</title>
        <authorList>
            <person name="Catto M.A."/>
            <person name="Labadie P.E."/>
            <person name="Jacobson A.L."/>
            <person name="Kennedy G.G."/>
            <person name="Srinivasan R."/>
            <person name="Hunt B.G."/>
        </authorList>
    </citation>
    <scope>NUCLEOTIDE SEQUENCE</scope>
    <source>
        <strain evidence="1">PL_HMW_Pooled</strain>
    </source>
</reference>
<sequence>MAYVLVFWEDTASTSIVHKSKIIGGVVAGAKRDVVWGKKQLPAKIIRAETAPALKEVVITIDGQVSDPARGPQGELAKRRSEIIDERQRAAVQRRTAAEAVRRHALYNITADDPDDHDAGDGVRREEGDFLFDANASAEDMLKTIPVPLTRVNIKALLLNLPCLREPPAGDDKMCNLGGTLYAVYVEKRAAWSLTKAHKGDSCRLFRELVLLCVPPAVLALPYVSAGGTRGTIGVPRTIWKGVAFYIGAKTDGAITDACKSMLNLIRTAKADGAVQGALRKHLQRPN</sequence>
<evidence type="ECO:0000313" key="2">
    <source>
        <dbReference type="Proteomes" id="UP001219518"/>
    </source>
</evidence>
<dbReference type="AlphaFoldDB" id="A0AAE1HWW4"/>
<accession>A0AAE1HWW4</accession>
<organism evidence="1 2">
    <name type="scientific">Frankliniella fusca</name>
    <dbReference type="NCBI Taxonomy" id="407009"/>
    <lineage>
        <taxon>Eukaryota</taxon>
        <taxon>Metazoa</taxon>
        <taxon>Ecdysozoa</taxon>
        <taxon>Arthropoda</taxon>
        <taxon>Hexapoda</taxon>
        <taxon>Insecta</taxon>
        <taxon>Pterygota</taxon>
        <taxon>Neoptera</taxon>
        <taxon>Paraneoptera</taxon>
        <taxon>Thysanoptera</taxon>
        <taxon>Terebrantia</taxon>
        <taxon>Thripoidea</taxon>
        <taxon>Thripidae</taxon>
        <taxon>Frankliniella</taxon>
    </lineage>
</organism>
<evidence type="ECO:0000313" key="1">
    <source>
        <dbReference type="EMBL" id="KAK3928918.1"/>
    </source>
</evidence>
<protein>
    <submittedName>
        <fullName evidence="1">5'-nucleotidase SurE</fullName>
    </submittedName>
</protein>
<dbReference type="EMBL" id="JAHWGI010001357">
    <property type="protein sequence ID" value="KAK3928918.1"/>
    <property type="molecule type" value="Genomic_DNA"/>
</dbReference>
<reference evidence="1" key="1">
    <citation type="submission" date="2021-07" db="EMBL/GenBank/DDBJ databases">
        <authorList>
            <person name="Catto M.A."/>
            <person name="Jacobson A."/>
            <person name="Kennedy G."/>
            <person name="Labadie P."/>
            <person name="Hunt B.G."/>
            <person name="Srinivasan R."/>
        </authorList>
    </citation>
    <scope>NUCLEOTIDE SEQUENCE</scope>
    <source>
        <strain evidence="1">PL_HMW_Pooled</strain>
        <tissue evidence="1">Head</tissue>
    </source>
</reference>
<keyword evidence="2" id="KW-1185">Reference proteome</keyword>
<gene>
    <name evidence="1" type="ORF">KUF71_017142</name>
</gene>
<dbReference type="Proteomes" id="UP001219518">
    <property type="component" value="Unassembled WGS sequence"/>
</dbReference>
<proteinExistence type="predicted"/>
<feature type="non-terminal residue" evidence="1">
    <location>
        <position position="1"/>
    </location>
</feature>
<comment type="caution">
    <text evidence="1">The sequence shown here is derived from an EMBL/GenBank/DDBJ whole genome shotgun (WGS) entry which is preliminary data.</text>
</comment>
<name>A0AAE1HWW4_9NEOP</name>